<feature type="domain" description="Helicase C-terminal" evidence="6">
    <location>
        <begin position="377"/>
        <end position="529"/>
    </location>
</feature>
<keyword evidence="1" id="KW-0547">Nucleotide-binding</keyword>
<dbReference type="AlphaFoldDB" id="A0A4Y8PRQ2"/>
<dbReference type="Pfam" id="PF00176">
    <property type="entry name" value="SNF2-rel_dom"/>
    <property type="match status" value="1"/>
</dbReference>
<reference evidence="7 8" key="1">
    <citation type="submission" date="2017-03" db="EMBL/GenBank/DDBJ databases">
        <title>Isolation of Levoglucosan Utilizing Bacteria.</title>
        <authorList>
            <person name="Arya A.S."/>
        </authorList>
    </citation>
    <scope>NUCLEOTIDE SEQUENCE [LARGE SCALE GENOMIC DNA]</scope>
    <source>
        <strain evidence="7 8">MEC069</strain>
    </source>
</reference>
<dbReference type="InterPro" id="IPR057342">
    <property type="entry name" value="DEXDc_RapA"/>
</dbReference>
<dbReference type="PROSITE" id="PS51192">
    <property type="entry name" value="HELICASE_ATP_BIND_1"/>
    <property type="match status" value="1"/>
</dbReference>
<keyword evidence="3 7" id="KW-0347">Helicase</keyword>
<dbReference type="RefSeq" id="WP_134757182.1">
    <property type="nucleotide sequence ID" value="NZ_MYFO02000004.1"/>
</dbReference>
<dbReference type="Gene3D" id="3.40.50.10810">
    <property type="entry name" value="Tandem AAA-ATPase domain"/>
    <property type="match status" value="1"/>
</dbReference>
<dbReference type="InterPro" id="IPR027417">
    <property type="entry name" value="P-loop_NTPase"/>
</dbReference>
<keyword evidence="2" id="KW-0378">Hydrolase</keyword>
<dbReference type="SMART" id="SM00490">
    <property type="entry name" value="HELICc"/>
    <property type="match status" value="1"/>
</dbReference>
<accession>A0A4Y8PRQ2</accession>
<evidence type="ECO:0000256" key="3">
    <source>
        <dbReference type="ARBA" id="ARBA00022806"/>
    </source>
</evidence>
<dbReference type="InterPro" id="IPR001650">
    <property type="entry name" value="Helicase_C-like"/>
</dbReference>
<evidence type="ECO:0000313" key="8">
    <source>
        <dbReference type="Proteomes" id="UP000298246"/>
    </source>
</evidence>
<dbReference type="PROSITE" id="PS51194">
    <property type="entry name" value="HELICASE_CTER"/>
    <property type="match status" value="1"/>
</dbReference>
<proteinExistence type="predicted"/>
<dbReference type="GO" id="GO:0004386">
    <property type="term" value="F:helicase activity"/>
    <property type="evidence" value="ECO:0007669"/>
    <property type="project" value="UniProtKB-KW"/>
</dbReference>
<feature type="domain" description="Helicase ATP-binding" evidence="5">
    <location>
        <begin position="84"/>
        <end position="238"/>
    </location>
</feature>
<evidence type="ECO:0000259" key="6">
    <source>
        <dbReference type="PROSITE" id="PS51194"/>
    </source>
</evidence>
<evidence type="ECO:0000256" key="1">
    <source>
        <dbReference type="ARBA" id="ARBA00022741"/>
    </source>
</evidence>
<dbReference type="CDD" id="cd18793">
    <property type="entry name" value="SF2_C_SNF"/>
    <property type="match status" value="1"/>
</dbReference>
<name>A0A4Y8PRQ2_9BACL</name>
<sequence>MRQNEQQENIRPIHDHLHMHIDREWFHHFNARLATGGPWDDWTLYQLAYEAEESRLIASFDELLSLKHLRGLTPLPHQLDTARRVLSEMRGRAILADEVGLGKTIEAGLVLKEYMVRGLVRKTLILVPASLVLQWVRELNQKFGIPAAAQKKAYMWEQCDVVVASMDTAKRDPHKDIVTRLEYDMLIIDEAHKLKNKKTTNYQFVNELRKKYCLLLTATPVQNDLKELYNLITLLKPGQLGGQTSFKTNFVVGKRTVKNEDQLQQELAKVMIRNRRSDGGLQFTKRVVKNIPLTLSPEEQALYDGVTEFVRSRYRESAGDMTSMLSLLTLQREVCSSRDAVFITLVNLFKKTAEDSPVRAKIWELVELIRSITANTKAEKVMELVESLGEKVIIFTEYRASQEYLLNYLKQHKISAVPYRGGMNRGKKDWMMDLFKSRAQVLVATEAGGEGINLQFCHHMINFDLPWNPMRVEQRIGRVHRLGQTHDVKIYNLSTVGTIEEHILSLLHEKINMFESVIGELDTILERIEKKGSLESSLFRIVMESGGETIRQRLDELGHAFSQARSEVVREQTERPAPAIGAILNGAYGQNVEVRP</sequence>
<dbReference type="CDD" id="cd18011">
    <property type="entry name" value="DEXDc_RapA"/>
    <property type="match status" value="1"/>
</dbReference>
<keyword evidence="8" id="KW-1185">Reference proteome</keyword>
<gene>
    <name evidence="7" type="ORF">B5M42_22960</name>
</gene>
<dbReference type="GO" id="GO:0016787">
    <property type="term" value="F:hydrolase activity"/>
    <property type="evidence" value="ECO:0007669"/>
    <property type="project" value="UniProtKB-KW"/>
</dbReference>
<evidence type="ECO:0000256" key="4">
    <source>
        <dbReference type="ARBA" id="ARBA00022840"/>
    </source>
</evidence>
<protein>
    <submittedName>
        <fullName evidence="7">ATP-dependent helicase</fullName>
    </submittedName>
</protein>
<evidence type="ECO:0000313" key="7">
    <source>
        <dbReference type="EMBL" id="TFE83445.1"/>
    </source>
</evidence>
<organism evidence="7 8">
    <name type="scientific">Paenibacillus athensensis</name>
    <dbReference type="NCBI Taxonomy" id="1967502"/>
    <lineage>
        <taxon>Bacteria</taxon>
        <taxon>Bacillati</taxon>
        <taxon>Bacillota</taxon>
        <taxon>Bacilli</taxon>
        <taxon>Bacillales</taxon>
        <taxon>Paenibacillaceae</taxon>
        <taxon>Paenibacillus</taxon>
    </lineage>
</organism>
<keyword evidence="4" id="KW-0067">ATP-binding</keyword>
<dbReference type="SMART" id="SM00487">
    <property type="entry name" value="DEXDc"/>
    <property type="match status" value="1"/>
</dbReference>
<dbReference type="InterPro" id="IPR000330">
    <property type="entry name" value="SNF2_N"/>
</dbReference>
<dbReference type="EMBL" id="MYFO01000049">
    <property type="protein sequence ID" value="TFE83445.1"/>
    <property type="molecule type" value="Genomic_DNA"/>
</dbReference>
<dbReference type="Proteomes" id="UP000298246">
    <property type="component" value="Unassembled WGS sequence"/>
</dbReference>
<dbReference type="InterPro" id="IPR049730">
    <property type="entry name" value="SNF2/RAD54-like_C"/>
</dbReference>
<dbReference type="PANTHER" id="PTHR10799">
    <property type="entry name" value="SNF2/RAD54 HELICASE FAMILY"/>
    <property type="match status" value="1"/>
</dbReference>
<dbReference type="OrthoDB" id="9814088at2"/>
<dbReference type="Gene3D" id="3.40.50.300">
    <property type="entry name" value="P-loop containing nucleotide triphosphate hydrolases"/>
    <property type="match status" value="1"/>
</dbReference>
<dbReference type="Pfam" id="PF00271">
    <property type="entry name" value="Helicase_C"/>
    <property type="match status" value="1"/>
</dbReference>
<dbReference type="InterPro" id="IPR038718">
    <property type="entry name" value="SNF2-like_sf"/>
</dbReference>
<evidence type="ECO:0000256" key="2">
    <source>
        <dbReference type="ARBA" id="ARBA00022801"/>
    </source>
</evidence>
<dbReference type="InterPro" id="IPR014001">
    <property type="entry name" value="Helicase_ATP-bd"/>
</dbReference>
<dbReference type="SUPFAM" id="SSF52540">
    <property type="entry name" value="P-loop containing nucleoside triphosphate hydrolases"/>
    <property type="match status" value="2"/>
</dbReference>
<evidence type="ECO:0000259" key="5">
    <source>
        <dbReference type="PROSITE" id="PS51192"/>
    </source>
</evidence>
<comment type="caution">
    <text evidence="7">The sequence shown here is derived from an EMBL/GenBank/DDBJ whole genome shotgun (WGS) entry which is preliminary data.</text>
</comment>
<dbReference type="GO" id="GO:0005524">
    <property type="term" value="F:ATP binding"/>
    <property type="evidence" value="ECO:0007669"/>
    <property type="project" value="UniProtKB-KW"/>
</dbReference>